<feature type="compositionally biased region" description="Polar residues" evidence="5">
    <location>
        <begin position="296"/>
        <end position="305"/>
    </location>
</feature>
<keyword evidence="9" id="KW-1185">Reference proteome</keyword>
<evidence type="ECO:0000313" key="8">
    <source>
        <dbReference type="EMBL" id="CAC5424613.1"/>
    </source>
</evidence>
<organism evidence="8 9">
    <name type="scientific">Mytilus coruscus</name>
    <name type="common">Sea mussel</name>
    <dbReference type="NCBI Taxonomy" id="42192"/>
    <lineage>
        <taxon>Eukaryota</taxon>
        <taxon>Metazoa</taxon>
        <taxon>Spiralia</taxon>
        <taxon>Lophotrochozoa</taxon>
        <taxon>Mollusca</taxon>
        <taxon>Bivalvia</taxon>
        <taxon>Autobranchia</taxon>
        <taxon>Pteriomorphia</taxon>
        <taxon>Mytilida</taxon>
        <taxon>Mytiloidea</taxon>
        <taxon>Mytilidae</taxon>
        <taxon>Mytilinae</taxon>
        <taxon>Mytilus</taxon>
    </lineage>
</organism>
<keyword evidence="2" id="KW-0863">Zinc-finger</keyword>
<gene>
    <name evidence="8" type="ORF">MCOR_56504</name>
</gene>
<feature type="domain" description="DUF8117" evidence="7">
    <location>
        <begin position="42"/>
        <end position="173"/>
    </location>
</feature>
<evidence type="ECO:0000256" key="1">
    <source>
        <dbReference type="ARBA" id="ARBA00022723"/>
    </source>
</evidence>
<feature type="region of interest" description="Disordered" evidence="5">
    <location>
        <begin position="350"/>
        <end position="377"/>
    </location>
</feature>
<dbReference type="OrthoDB" id="432970at2759"/>
<dbReference type="InterPro" id="IPR002893">
    <property type="entry name" value="Znf_MYND"/>
</dbReference>
<keyword evidence="1" id="KW-0479">Metal-binding</keyword>
<dbReference type="EMBL" id="CACVKT020010048">
    <property type="protein sequence ID" value="CAC5424613.1"/>
    <property type="molecule type" value="Genomic_DNA"/>
</dbReference>
<accession>A0A6J8EXS7</accession>
<reference evidence="8 9" key="1">
    <citation type="submission" date="2020-06" db="EMBL/GenBank/DDBJ databases">
        <authorList>
            <person name="Li R."/>
            <person name="Bekaert M."/>
        </authorList>
    </citation>
    <scope>NUCLEOTIDE SEQUENCE [LARGE SCALE GENOMIC DNA]</scope>
    <source>
        <strain evidence="9">wild</strain>
    </source>
</reference>
<dbReference type="Pfam" id="PF26431">
    <property type="entry name" value="DUF8117"/>
    <property type="match status" value="1"/>
</dbReference>
<sequence>MRKIRLSDTDIEFFDMEVSPTEFLFFTKHKDAFRCMWKEQGKPFWTRFIISFRSYTVKLGVIKQMSFDSPKLNDLLDQGFINMHEQFLEGSATSARSFVDDIARLAQNHDKFPNLDSKNFAKDPFYCRETRELFRQFFGSPDQKASYLKVYILSPVYLRFGGSVCRCLKRWMDAPPIEFNDESYWTAPAPESDIKKKESKVIMCSSCLDECGTLYFQEKLCGKNDGPKFIESWSKGDPRFNDKKNPLYNKIADPESDWRSSLSVEDFRDFVYYSNNSFGEKCSDCIALSVCPLHNSLMNSENTPDSPEKKKRKRKKKKKEKEKETNAKTEDEIEKLVNHIEGTAPLKVMPENTVAGAKDKSPTKENSPPVEEKTDDMKAEQQLAKREIFTKKAKVSDDFKYGIMPYQDKSGADLKRSVIGGFKVKRIEDERTGACEITVTITTIKGENAKDRTPKLPGLEKNEDPRRINRFPLTADLLRTKMVDLPKKMEWYEGWNWCASVLNFDAEERDLCAKPTNFTIKVTGREEECVKRTMFKLLFYVIQRKCRPCPGWNMEDDDIVACILPDESTEFEGITICIIRGFRFEERLTDEEKATMQSPPEECIAKPKKVMMTWQPSKAKSILKATPPKGRAELKELLLNVGSIVNRVDEIPDDCSPQKRRQLELKIQKQMTVLKARPPKKIDEGPMYKQMKQNPDTFELFIMSDSDRVDELESIGMMAVDVDIDEENIGNFCEDCGQASPACMCVDHTGKKKQLPECNCVNCLKEICVGALAGDFDHILAKDGIIKENGKYVAKTPEQIEADLQNERKNVEKVLGNFEKRVAIKQQAEGTDRVITKKVAQSIPQPKVIKIDKSASIEQTIEEIKIQTTIYRNKLNRSEKGGKKSNIEVKRTFSSKKRITENKQTGNKSPEKEDSDIVYEIRRDRIKELEMERAALRKMVLDEKEKEEAEKRASKDKRRKEIESNIEKLAIKAGEEKSHQKRDYFHAKGDNNSKKNELVKLDKKPDESKKWETDKGKSDPKSEKQKIEIEIKIPLKDSELPFQNSFELNEKFVRENPDLLKRILEALDNAENIHAINMLTDDAKVCVGSLRSHSNIGEKLIQAGAIMGHGVIEHGPMIPDKPKEKKKVQACDHRHLCRTYEHDIPSKDMDKEKDEEVKAIIRKGTKRAESSTIEKHNLTAVKKNNKPSSETLKKMETKELPVNISKENGKLFISKKADHVASSAIKEKDTKSTDSETDNRSKLGIMQTKTELSVSEMEKSFSSNTKETEKTFNIIKQTSKTPGEKPNLIAQIIEEAEEKIVFEKYDGMRADIILTGEPQCPCQVKAKELMKAKLKKRNQMPKEPTTTLKKELSHRLHCPEQLSVREEKPSLTAARPPCLANDPTVDINEIIEEQLIDSFNIKRLVKVGMKISQNAVTQTNSDSDGVKPLGFKEKIITPKPWTEERSKCVIKEEWDFQRYLKFMKYKQQKGTEIGVQAGEGLIEEKNEEKAAKDEKMLEKDQKPVMVDVADTETIKRAGSPEKNGIRKCANCDITEPAPKAYMKCQKCKLEGITNARYYCGRECQVKDWSKRHKKEHKENFSSVRPRTYKSHCIEIIIKDVNVSTSNYRFIEIQN</sequence>
<dbReference type="SUPFAM" id="SSF144232">
    <property type="entry name" value="HIT/MYND zinc finger-like"/>
    <property type="match status" value="1"/>
</dbReference>
<dbReference type="InterPro" id="IPR058430">
    <property type="entry name" value="DUF8117"/>
</dbReference>
<evidence type="ECO:0000256" key="3">
    <source>
        <dbReference type="ARBA" id="ARBA00022833"/>
    </source>
</evidence>
<evidence type="ECO:0000259" key="7">
    <source>
        <dbReference type="Pfam" id="PF26431"/>
    </source>
</evidence>
<protein>
    <submittedName>
        <fullName evidence="8">Uncharacterized protein</fullName>
    </submittedName>
</protein>
<dbReference type="Proteomes" id="UP000507470">
    <property type="component" value="Unassembled WGS sequence"/>
</dbReference>
<evidence type="ECO:0000259" key="6">
    <source>
        <dbReference type="Pfam" id="PF01753"/>
    </source>
</evidence>
<name>A0A6J8EXS7_MYTCO</name>
<evidence type="ECO:0000256" key="2">
    <source>
        <dbReference type="ARBA" id="ARBA00022771"/>
    </source>
</evidence>
<keyword evidence="4" id="KW-0175">Coiled coil</keyword>
<feature type="compositionally biased region" description="Basic residues" evidence="5">
    <location>
        <begin position="309"/>
        <end position="320"/>
    </location>
</feature>
<feature type="region of interest" description="Disordered" evidence="5">
    <location>
        <begin position="296"/>
        <end position="330"/>
    </location>
</feature>
<feature type="domain" description="MYND-type" evidence="6">
    <location>
        <begin position="1528"/>
        <end position="1575"/>
    </location>
</feature>
<feature type="compositionally biased region" description="Basic and acidic residues" evidence="5">
    <location>
        <begin position="880"/>
        <end position="891"/>
    </location>
</feature>
<feature type="region of interest" description="Disordered" evidence="5">
    <location>
        <begin position="1334"/>
        <end position="1354"/>
    </location>
</feature>
<keyword evidence="3" id="KW-0862">Zinc</keyword>
<feature type="region of interest" description="Disordered" evidence="5">
    <location>
        <begin position="880"/>
        <end position="914"/>
    </location>
</feature>
<proteinExistence type="predicted"/>
<dbReference type="Gene3D" id="6.10.140.2220">
    <property type="match status" value="1"/>
</dbReference>
<evidence type="ECO:0000256" key="4">
    <source>
        <dbReference type="SAM" id="Coils"/>
    </source>
</evidence>
<evidence type="ECO:0000313" key="9">
    <source>
        <dbReference type="Proteomes" id="UP000507470"/>
    </source>
</evidence>
<evidence type="ECO:0000256" key="5">
    <source>
        <dbReference type="SAM" id="MobiDB-lite"/>
    </source>
</evidence>
<feature type="coiled-coil region" evidence="4">
    <location>
        <begin position="919"/>
        <end position="946"/>
    </location>
</feature>
<dbReference type="Pfam" id="PF01753">
    <property type="entry name" value="zf-MYND"/>
    <property type="match status" value="1"/>
</dbReference>
<feature type="region of interest" description="Disordered" evidence="5">
    <location>
        <begin position="970"/>
        <end position="1025"/>
    </location>
</feature>
<dbReference type="GO" id="GO:0008270">
    <property type="term" value="F:zinc ion binding"/>
    <property type="evidence" value="ECO:0007669"/>
    <property type="project" value="UniProtKB-KW"/>
</dbReference>
<feature type="compositionally biased region" description="Basic and acidic residues" evidence="5">
    <location>
        <begin position="321"/>
        <end position="330"/>
    </location>
</feature>